<feature type="region of interest" description="Disordered" evidence="1">
    <location>
        <begin position="529"/>
        <end position="554"/>
    </location>
</feature>
<keyword evidence="2" id="KW-0812">Transmembrane</keyword>
<accession>A0A1V9Y7Y4</accession>
<dbReference type="STRING" id="74557.A0A1V9Y7Y4"/>
<sequence length="1197" mass="135989">MPTPQLRSFASIVCHECLYLEFPGCDVHGLLYTDPILINGEVHAKCPKCTAATHNQRPFREGCRRCKGKTSIHTWTCTSTEISQAFRYFPMRCEEIDHAVLKCEEKACSSVVFPSSREVLTTRTPLGSIVTSTQRVLKVSNFQLSMPHIAGCPRQGMPLQTIPVRLPKSELKFVLERIEQCPLPPPICVGPMYRKRQLVPPRDTNQLHHIYLRLFATIVKTFDYNSTKAIEPLKQIGLIFNKAEVMSMFNDWAPPSELLKAQVQPKRTSCTSQVDEHHSSTCVNEYGMSYWKGECTSTKPLELVLEFEPSITVYSIALRWNKSFACSNYTVHVSKDAGGNFETIGIMLKSSIDNQITLSTGIENVNQVKIVMGYPHVPMENKVYYGLECFQVFDTEQELLYTPPNQLLQDVIAWVAAATRSECTQVRVLALQLLEKLALTSGSLCALLHVVQSLLHTSETEIQVEDTIDFITQLAQTMKKVMLQSNSSAEHARLEKRIITQMSMSLQDEVTRRTIQILQNIPGLEVYSPAQNNEYNEPTASPVDGHSMEEGEVQVRQAEYPSSQSNLLQEEHSDDDNLTTQYPILVTLLYQPLFVKSIQSRTELAMVLLSLLGEISIWQMHRMQKPEVFVGRREEELGRLEDAFSIQVCPDLFLICHNLLQTLLSPWLSTNDTIYDQIMQASCHINQFTQAQFTPMTMGLAVLQIITANVRRLVLSQVNPGEIGLGMEECNTDQPLLPMIQSLEKLISLGTKQADPLFGLSLQAAAAVEVGMEAFYPSPQQRTMLLTNRMGNGATLEFQLRWPVQEGEQEDPRYERLILLLQLMCIKHGYGHALRGQWNVFLHLLIQVPENTGTGQVLNTQIAECIQQAGFSGWHVVAGAQEISITLQRHLHWNRIEKMSHDSGSAWIRVIMLGKLVLVAALSAAYVRPDVCLSVASLVSDQVESSSHNELLVRVVLTLISLTAAIIRTRTTYLPLLTMLVTLETICLQLHITEQTFELLPMTFPSQLVFFRLLAMSTFALMCLFGFFVPLKLTERQMYRKRLVEFYKKYNPDKLDQVDNILRRYRHHEEVLFTRLKQKYIMNDPIESEEESDDEHETSSEEGKPRIQKTNKKPTRILLENDEEDKPRIQQVKKKPAVIEVENDEEDELQPLGTPPSDSNLGRADTTPLVQATIQQVQAEQQVRIEQRIQRLKRLRP</sequence>
<keyword evidence="2" id="KW-1133">Transmembrane helix</keyword>
<dbReference type="EMBL" id="JNBS01004886">
    <property type="protein sequence ID" value="OQR81840.1"/>
    <property type="molecule type" value="Genomic_DNA"/>
</dbReference>
<evidence type="ECO:0000256" key="2">
    <source>
        <dbReference type="SAM" id="Phobius"/>
    </source>
</evidence>
<keyword evidence="4" id="KW-1185">Reference proteome</keyword>
<feature type="region of interest" description="Disordered" evidence="1">
    <location>
        <begin position="1084"/>
        <end position="1164"/>
    </location>
</feature>
<proteinExistence type="predicted"/>
<reference evidence="3 4" key="1">
    <citation type="journal article" date="2014" name="Genome Biol. Evol.">
        <title>The secreted proteins of Achlya hypogyna and Thraustotheca clavata identify the ancestral oomycete secretome and reveal gene acquisitions by horizontal gene transfer.</title>
        <authorList>
            <person name="Misner I."/>
            <person name="Blouin N."/>
            <person name="Leonard G."/>
            <person name="Richards T.A."/>
            <person name="Lane C.E."/>
        </authorList>
    </citation>
    <scope>NUCLEOTIDE SEQUENCE [LARGE SCALE GENOMIC DNA]</scope>
    <source>
        <strain evidence="3 4">ATCC 34112</strain>
    </source>
</reference>
<feature type="transmembrane region" description="Helical" evidence="2">
    <location>
        <begin position="974"/>
        <end position="993"/>
    </location>
</feature>
<comment type="caution">
    <text evidence="3">The sequence shown here is derived from an EMBL/GenBank/DDBJ whole genome shotgun (WGS) entry which is preliminary data.</text>
</comment>
<feature type="compositionally biased region" description="Acidic residues" evidence="1">
    <location>
        <begin position="1086"/>
        <end position="1096"/>
    </location>
</feature>
<protein>
    <recommendedName>
        <fullName evidence="5">F5/8 type C domain-containing protein</fullName>
    </recommendedName>
</protein>
<feature type="compositionally biased region" description="Basic residues" evidence="1">
    <location>
        <begin position="1106"/>
        <end position="1115"/>
    </location>
</feature>
<gene>
    <name evidence="3" type="ORF">THRCLA_11356</name>
</gene>
<organism evidence="3 4">
    <name type="scientific">Thraustotheca clavata</name>
    <dbReference type="NCBI Taxonomy" id="74557"/>
    <lineage>
        <taxon>Eukaryota</taxon>
        <taxon>Sar</taxon>
        <taxon>Stramenopiles</taxon>
        <taxon>Oomycota</taxon>
        <taxon>Saprolegniomycetes</taxon>
        <taxon>Saprolegniales</taxon>
        <taxon>Achlyaceae</taxon>
        <taxon>Thraustotheca</taxon>
    </lineage>
</organism>
<feature type="compositionally biased region" description="Polar residues" evidence="1">
    <location>
        <begin position="529"/>
        <end position="539"/>
    </location>
</feature>
<dbReference type="Proteomes" id="UP000243217">
    <property type="component" value="Unassembled WGS sequence"/>
</dbReference>
<feature type="transmembrane region" description="Helical" evidence="2">
    <location>
        <begin position="1013"/>
        <end position="1033"/>
    </location>
</feature>
<evidence type="ECO:0000313" key="3">
    <source>
        <dbReference type="EMBL" id="OQR81840.1"/>
    </source>
</evidence>
<name>A0A1V9Y7Y4_9STRA</name>
<dbReference type="AlphaFoldDB" id="A0A1V9Y7Y4"/>
<evidence type="ECO:0000256" key="1">
    <source>
        <dbReference type="SAM" id="MobiDB-lite"/>
    </source>
</evidence>
<dbReference type="OrthoDB" id="73235at2759"/>
<feature type="transmembrane region" description="Helical" evidence="2">
    <location>
        <begin position="906"/>
        <end position="927"/>
    </location>
</feature>
<keyword evidence="2" id="KW-0472">Membrane</keyword>
<evidence type="ECO:0008006" key="5">
    <source>
        <dbReference type="Google" id="ProtNLM"/>
    </source>
</evidence>
<evidence type="ECO:0000313" key="4">
    <source>
        <dbReference type="Proteomes" id="UP000243217"/>
    </source>
</evidence>